<dbReference type="PANTHER" id="PTHR43713">
    <property type="entry name" value="GLUTAMATE-1-SEMIALDEHYDE 2,1-AMINOMUTASE"/>
    <property type="match status" value="1"/>
</dbReference>
<keyword evidence="5 7" id="KW-0413">Isomerase</keyword>
<dbReference type="PANTHER" id="PTHR43713:SF3">
    <property type="entry name" value="GLUTAMATE-1-SEMIALDEHYDE 2,1-AMINOMUTASE 1, CHLOROPLASTIC-RELATED"/>
    <property type="match status" value="1"/>
</dbReference>
<dbReference type="UniPathway" id="UPA00251">
    <property type="reaction ID" value="UER00317"/>
</dbReference>
<proteinExistence type="inferred from homology"/>
<dbReference type="Gene3D" id="3.40.640.10">
    <property type="entry name" value="Type I PLP-dependent aspartate aminotransferase-like (Major domain)"/>
    <property type="match status" value="1"/>
</dbReference>
<evidence type="ECO:0000256" key="7">
    <source>
        <dbReference type="HAMAP-Rule" id="MF_00375"/>
    </source>
</evidence>
<dbReference type="NCBIfam" id="NF000818">
    <property type="entry name" value="PRK00062.1"/>
    <property type="match status" value="1"/>
</dbReference>
<evidence type="ECO:0000256" key="6">
    <source>
        <dbReference type="ARBA" id="ARBA00023244"/>
    </source>
</evidence>
<dbReference type="InterPro" id="IPR015424">
    <property type="entry name" value="PyrdxlP-dep_Trfase"/>
</dbReference>
<protein>
    <recommendedName>
        <fullName evidence="7">Glutamate-1-semialdehyde 2,1-aminomutase</fullName>
        <shortName evidence="7">GSA</shortName>
        <ecNumber evidence="7">5.4.3.8</ecNumber>
    </recommendedName>
    <alternativeName>
        <fullName evidence="7">Glutamate-1-semialdehyde aminotransferase</fullName>
        <shortName evidence="7">GSA-AT</shortName>
    </alternativeName>
</protein>
<dbReference type="PROSITE" id="PS00600">
    <property type="entry name" value="AA_TRANSFER_CLASS_3"/>
    <property type="match status" value="1"/>
</dbReference>
<reference evidence="8" key="1">
    <citation type="submission" date="2020-01" db="EMBL/GenBank/DDBJ databases">
        <authorList>
            <person name="Meier V. D."/>
            <person name="Meier V D."/>
        </authorList>
    </citation>
    <scope>NUCLEOTIDE SEQUENCE</scope>
    <source>
        <strain evidence="8">HLG_WM_MAG_12</strain>
    </source>
</reference>
<accession>A0A6S6T175</accession>
<dbReference type="GO" id="GO:0006782">
    <property type="term" value="P:protoporphyrinogen IX biosynthetic process"/>
    <property type="evidence" value="ECO:0007669"/>
    <property type="project" value="UniProtKB-UniRule"/>
</dbReference>
<evidence type="ECO:0000256" key="3">
    <source>
        <dbReference type="ARBA" id="ARBA00008981"/>
    </source>
</evidence>
<name>A0A6S6T175_9BACT</name>
<dbReference type="GO" id="GO:0008483">
    <property type="term" value="F:transaminase activity"/>
    <property type="evidence" value="ECO:0007669"/>
    <property type="project" value="UniProtKB-KW"/>
</dbReference>
<evidence type="ECO:0000256" key="4">
    <source>
        <dbReference type="ARBA" id="ARBA00022898"/>
    </source>
</evidence>
<evidence type="ECO:0000313" key="8">
    <source>
        <dbReference type="EMBL" id="CAA6812362.1"/>
    </source>
</evidence>
<dbReference type="AlphaFoldDB" id="A0A6S6T175"/>
<keyword evidence="8" id="KW-0032">Aminotransferase</keyword>
<dbReference type="Gene3D" id="3.90.1150.10">
    <property type="entry name" value="Aspartate Aminotransferase, domain 1"/>
    <property type="match status" value="1"/>
</dbReference>
<keyword evidence="7" id="KW-0963">Cytoplasm</keyword>
<evidence type="ECO:0000256" key="2">
    <source>
        <dbReference type="ARBA" id="ARBA00004819"/>
    </source>
</evidence>
<dbReference type="EC" id="5.4.3.8" evidence="7"/>
<dbReference type="InterPro" id="IPR049704">
    <property type="entry name" value="Aminotrans_3_PPA_site"/>
</dbReference>
<dbReference type="GO" id="GO:0005737">
    <property type="term" value="C:cytoplasm"/>
    <property type="evidence" value="ECO:0007669"/>
    <property type="project" value="UniProtKB-SubCell"/>
</dbReference>
<dbReference type="GO" id="GO:0030170">
    <property type="term" value="F:pyridoxal phosphate binding"/>
    <property type="evidence" value="ECO:0007669"/>
    <property type="project" value="InterPro"/>
</dbReference>
<comment type="catalytic activity">
    <reaction evidence="7">
        <text>(S)-4-amino-5-oxopentanoate = 5-aminolevulinate</text>
        <dbReference type="Rhea" id="RHEA:14265"/>
        <dbReference type="ChEBI" id="CHEBI:57501"/>
        <dbReference type="ChEBI" id="CHEBI:356416"/>
        <dbReference type="EC" id="5.4.3.8"/>
    </reaction>
</comment>
<comment type="subcellular location">
    <subcellularLocation>
        <location evidence="7">Cytoplasm</location>
    </subcellularLocation>
</comment>
<dbReference type="HAMAP" id="MF_00375">
    <property type="entry name" value="HemL_aminotrans_3"/>
    <property type="match status" value="1"/>
</dbReference>
<dbReference type="Pfam" id="PF00202">
    <property type="entry name" value="Aminotran_3"/>
    <property type="match status" value="1"/>
</dbReference>
<keyword evidence="4 7" id="KW-0663">Pyridoxal phosphate</keyword>
<comment type="cofactor">
    <cofactor evidence="1 7">
        <name>pyridoxal 5'-phosphate</name>
        <dbReference type="ChEBI" id="CHEBI:597326"/>
    </cofactor>
</comment>
<gene>
    <name evidence="7" type="primary">hemL</name>
    <name evidence="8" type="ORF">HELGO_WM21476</name>
</gene>
<keyword evidence="6 7" id="KW-0627">Porphyrin biosynthesis</keyword>
<comment type="pathway">
    <text evidence="2">Porphyrin-containing compound metabolism; protoporphyrin-IX biosynthesis; 5-aminolevulinate from L-glutamyl-tRNA(Glu): step 2/2.</text>
</comment>
<dbReference type="InterPro" id="IPR015421">
    <property type="entry name" value="PyrdxlP-dep_Trfase_major"/>
</dbReference>
<dbReference type="SUPFAM" id="SSF53383">
    <property type="entry name" value="PLP-dependent transferases"/>
    <property type="match status" value="1"/>
</dbReference>
<comment type="similarity">
    <text evidence="3 7">Belongs to the class-III pyridoxal-phosphate-dependent aminotransferase family. HemL subfamily.</text>
</comment>
<keyword evidence="8" id="KW-0808">Transferase</keyword>
<dbReference type="InterPro" id="IPR015422">
    <property type="entry name" value="PyrdxlP-dep_Trfase_small"/>
</dbReference>
<evidence type="ECO:0000256" key="1">
    <source>
        <dbReference type="ARBA" id="ARBA00001933"/>
    </source>
</evidence>
<dbReference type="InterPro" id="IPR004639">
    <property type="entry name" value="4pyrrol_synth_GluAld_NH2Trfase"/>
</dbReference>
<dbReference type="GO" id="GO:0042286">
    <property type="term" value="F:glutamate-1-semialdehyde 2,1-aminomutase activity"/>
    <property type="evidence" value="ECO:0007669"/>
    <property type="project" value="UniProtKB-UniRule"/>
</dbReference>
<dbReference type="CDD" id="cd00610">
    <property type="entry name" value="OAT_like"/>
    <property type="match status" value="1"/>
</dbReference>
<feature type="modified residue" description="N6-(pyridoxal phosphate)lysine" evidence="7">
    <location>
        <position position="266"/>
    </location>
</feature>
<dbReference type="InterPro" id="IPR005814">
    <property type="entry name" value="Aminotrans_3"/>
</dbReference>
<dbReference type="EMBL" id="CACVAW010000048">
    <property type="protein sequence ID" value="CAA6812362.1"/>
    <property type="molecule type" value="Genomic_DNA"/>
</dbReference>
<sequence length="427" mass="45963">MNTQKSSQEFKQAKQVIPGGVNSPVRAFKSVGTTPIFIASANGAYIQDVDGNKYIDYVQSWGPLIFGHSDELSIQAASSALNNGLSFGAPTTIETNLASQIVSLFDNIDKIRFVNSGTEAVMSAIRLARGYTNKNNIIKFEGCYHGHSDCLLVEAGSGAVTFGNPSSSGVPKSFTDHTMLAHYNDIASVEKCFENSDDIACIIIEPIAGNMGFIPADKEFLSGLKKLCEKNGALLIFDEVMSGFRADLRGATGVYGIEPDIVTFGKVIGGGMPVGAFASTNEIMAVLSPDGSVYQAGTLSGNPVAMSVGESVISRLIQNPDIYKDLEVKAKRLTTGLKEQASKYNVPFQSNAIGSMFGFFFNKNQVKNFEDAKNSDTKLFAKFHKHMLDNGIYLACSAYESGFISTAITNEMIDKTIMIASDFFKSI</sequence>
<dbReference type="NCBIfam" id="TIGR00713">
    <property type="entry name" value="hemL"/>
    <property type="match status" value="1"/>
</dbReference>
<comment type="subunit">
    <text evidence="7">Homodimer.</text>
</comment>
<dbReference type="FunFam" id="3.40.640.10:FF:000021">
    <property type="entry name" value="Glutamate-1-semialdehyde 2,1-aminomutase"/>
    <property type="match status" value="1"/>
</dbReference>
<evidence type="ECO:0000256" key="5">
    <source>
        <dbReference type="ARBA" id="ARBA00023235"/>
    </source>
</evidence>
<organism evidence="8">
    <name type="scientific">uncultured Campylobacterales bacterium</name>
    <dbReference type="NCBI Taxonomy" id="352960"/>
    <lineage>
        <taxon>Bacteria</taxon>
        <taxon>Pseudomonadati</taxon>
        <taxon>Campylobacterota</taxon>
        <taxon>Epsilonproteobacteria</taxon>
        <taxon>Campylobacterales</taxon>
        <taxon>environmental samples</taxon>
    </lineage>
</organism>